<name>A0A445AGJ9_ARAHY</name>
<evidence type="ECO:0000313" key="2">
    <source>
        <dbReference type="EMBL" id="RYR25532.1"/>
    </source>
</evidence>
<feature type="compositionally biased region" description="Acidic residues" evidence="1">
    <location>
        <begin position="43"/>
        <end position="53"/>
    </location>
</feature>
<dbReference type="InterPro" id="IPR036875">
    <property type="entry name" value="Znf_CCHC_sf"/>
</dbReference>
<dbReference type="GO" id="GO:0008270">
    <property type="term" value="F:zinc ion binding"/>
    <property type="evidence" value="ECO:0007669"/>
    <property type="project" value="InterPro"/>
</dbReference>
<feature type="compositionally biased region" description="Pro residues" evidence="1">
    <location>
        <begin position="278"/>
        <end position="287"/>
    </location>
</feature>
<dbReference type="STRING" id="3818.A0A445AGJ9"/>
<feature type="compositionally biased region" description="Acidic residues" evidence="1">
    <location>
        <begin position="106"/>
        <end position="133"/>
    </location>
</feature>
<dbReference type="AlphaFoldDB" id="A0A445AGJ9"/>
<dbReference type="PANTHER" id="PTHR31973:SF187">
    <property type="entry name" value="MUTATOR TRANSPOSASE MUDRA PROTEIN"/>
    <property type="match status" value="1"/>
</dbReference>
<proteinExistence type="predicted"/>
<dbReference type="Proteomes" id="UP000289738">
    <property type="component" value="Chromosome B02"/>
</dbReference>
<gene>
    <name evidence="2" type="ORF">Ahy_B02g059331</name>
</gene>
<dbReference type="EMBL" id="SDMP01000012">
    <property type="protein sequence ID" value="RYR25532.1"/>
    <property type="molecule type" value="Genomic_DNA"/>
</dbReference>
<dbReference type="PANTHER" id="PTHR31973">
    <property type="entry name" value="POLYPROTEIN, PUTATIVE-RELATED"/>
    <property type="match status" value="1"/>
</dbReference>
<feature type="region of interest" description="Disordered" evidence="1">
    <location>
        <begin position="360"/>
        <end position="404"/>
    </location>
</feature>
<feature type="compositionally biased region" description="Basic and acidic residues" evidence="1">
    <location>
        <begin position="82"/>
        <end position="91"/>
    </location>
</feature>
<sequence length="404" mass="45767">MKPVHQAKKTSNNSQGNKDKQSSSGCRVTRSGRQVKEAPLHEDDSDSYESTEDELYRPPKVVGDNLYSSDSDSNSGNRKRSGKGDSRSEVRQKHKPPKKRLGDKEIDTDDSNYEGSEDEQSSESDLDDSDGASDADSWHLEDSDKVLESDEESPAVYLISMRKQRILPPVQQSRLEAMTTLSSHWALQWSGDEKEELYEVHGWPTNMVVDLEKHTCNYRFWQLTGMPCMHAISAIQDKNDKRVEDYCHDWLKMEAYRKTYCFNVNPVKRQDLWEKTPYPAPVPPPFKAKPGRPTKKRRRDKEEQPTGSKTKMKRKYNPIRCMYCCEIGHNKRSCAKKKATKAEEHARKLQLQVAVVAPAADGADPEVNSVPAEHNPAQADIAPSPTQPPIVIDISQSESIPPTQ</sequence>
<feature type="region of interest" description="Disordered" evidence="1">
    <location>
        <begin position="275"/>
        <end position="312"/>
    </location>
</feature>
<feature type="region of interest" description="Disordered" evidence="1">
    <location>
        <begin position="1"/>
        <end position="150"/>
    </location>
</feature>
<accession>A0A445AGJ9</accession>
<feature type="compositionally biased region" description="Polar residues" evidence="1">
    <location>
        <begin position="9"/>
        <end position="26"/>
    </location>
</feature>
<feature type="compositionally biased region" description="Basic and acidic residues" evidence="1">
    <location>
        <begin position="136"/>
        <end position="148"/>
    </location>
</feature>
<keyword evidence="3" id="KW-1185">Reference proteome</keyword>
<feature type="compositionally biased region" description="Basic residues" evidence="1">
    <location>
        <begin position="289"/>
        <end position="299"/>
    </location>
</feature>
<feature type="compositionally biased region" description="Polar residues" evidence="1">
    <location>
        <begin position="394"/>
        <end position="404"/>
    </location>
</feature>
<reference evidence="2 3" key="1">
    <citation type="submission" date="2019-01" db="EMBL/GenBank/DDBJ databases">
        <title>Sequencing of cultivated peanut Arachis hypogaea provides insights into genome evolution and oil improvement.</title>
        <authorList>
            <person name="Chen X."/>
        </authorList>
    </citation>
    <scope>NUCLEOTIDE SEQUENCE [LARGE SCALE GENOMIC DNA]</scope>
    <source>
        <strain evidence="3">cv. Fuhuasheng</strain>
        <tissue evidence="2">Leaves</tissue>
    </source>
</reference>
<organism evidence="2 3">
    <name type="scientific">Arachis hypogaea</name>
    <name type="common">Peanut</name>
    <dbReference type="NCBI Taxonomy" id="3818"/>
    <lineage>
        <taxon>Eukaryota</taxon>
        <taxon>Viridiplantae</taxon>
        <taxon>Streptophyta</taxon>
        <taxon>Embryophyta</taxon>
        <taxon>Tracheophyta</taxon>
        <taxon>Spermatophyta</taxon>
        <taxon>Magnoliopsida</taxon>
        <taxon>eudicotyledons</taxon>
        <taxon>Gunneridae</taxon>
        <taxon>Pentapetalae</taxon>
        <taxon>rosids</taxon>
        <taxon>fabids</taxon>
        <taxon>Fabales</taxon>
        <taxon>Fabaceae</taxon>
        <taxon>Papilionoideae</taxon>
        <taxon>50 kb inversion clade</taxon>
        <taxon>dalbergioids sensu lato</taxon>
        <taxon>Dalbergieae</taxon>
        <taxon>Pterocarpus clade</taxon>
        <taxon>Arachis</taxon>
    </lineage>
</organism>
<protein>
    <recommendedName>
        <fullName evidence="4">SWIM-type domain-containing protein</fullName>
    </recommendedName>
</protein>
<dbReference type="SUPFAM" id="SSF57756">
    <property type="entry name" value="Retrovirus zinc finger-like domains"/>
    <property type="match status" value="1"/>
</dbReference>
<dbReference type="GO" id="GO:0003676">
    <property type="term" value="F:nucleic acid binding"/>
    <property type="evidence" value="ECO:0007669"/>
    <property type="project" value="InterPro"/>
</dbReference>
<evidence type="ECO:0000256" key="1">
    <source>
        <dbReference type="SAM" id="MobiDB-lite"/>
    </source>
</evidence>
<comment type="caution">
    <text evidence="2">The sequence shown here is derived from an EMBL/GenBank/DDBJ whole genome shotgun (WGS) entry which is preliminary data.</text>
</comment>
<evidence type="ECO:0008006" key="4">
    <source>
        <dbReference type="Google" id="ProtNLM"/>
    </source>
</evidence>
<evidence type="ECO:0000313" key="3">
    <source>
        <dbReference type="Proteomes" id="UP000289738"/>
    </source>
</evidence>